<dbReference type="Proteomes" id="UP000194837">
    <property type="component" value="Unassembled WGS sequence"/>
</dbReference>
<dbReference type="RefSeq" id="WP_086522327.1">
    <property type="nucleotide sequence ID" value="NZ_MDJW01000012.1"/>
</dbReference>
<dbReference type="SUPFAM" id="SSF53697">
    <property type="entry name" value="SIS domain"/>
    <property type="match status" value="1"/>
</dbReference>
<dbReference type="GO" id="GO:0003700">
    <property type="term" value="F:DNA-binding transcription factor activity"/>
    <property type="evidence" value="ECO:0007669"/>
    <property type="project" value="InterPro"/>
</dbReference>
<dbReference type="InterPro" id="IPR036388">
    <property type="entry name" value="WH-like_DNA-bd_sf"/>
</dbReference>
<dbReference type="PANTHER" id="PTHR30514:SF18">
    <property type="entry name" value="RPIR-FAMILY TRANSCRIPTIONAL REGULATOR"/>
    <property type="match status" value="1"/>
</dbReference>
<keyword evidence="3" id="KW-0804">Transcription</keyword>
<feature type="domain" description="HTH rpiR-type" evidence="4">
    <location>
        <begin position="1"/>
        <end position="77"/>
    </location>
</feature>
<comment type="caution">
    <text evidence="6">The sequence shown here is derived from an EMBL/GenBank/DDBJ whole genome shotgun (WGS) entry which is preliminary data.</text>
</comment>
<dbReference type="InterPro" id="IPR035472">
    <property type="entry name" value="RpiR-like_SIS"/>
</dbReference>
<organism evidence="6 7">
    <name type="scientific">Clavibacter michiganensis</name>
    <dbReference type="NCBI Taxonomy" id="28447"/>
    <lineage>
        <taxon>Bacteria</taxon>
        <taxon>Bacillati</taxon>
        <taxon>Actinomycetota</taxon>
        <taxon>Actinomycetes</taxon>
        <taxon>Micrococcales</taxon>
        <taxon>Microbacteriaceae</taxon>
        <taxon>Clavibacter</taxon>
    </lineage>
</organism>
<evidence type="ECO:0000256" key="3">
    <source>
        <dbReference type="ARBA" id="ARBA00023163"/>
    </source>
</evidence>
<dbReference type="InterPro" id="IPR001347">
    <property type="entry name" value="SIS_dom"/>
</dbReference>
<dbReference type="Pfam" id="PF01418">
    <property type="entry name" value="HTH_6"/>
    <property type="match status" value="1"/>
</dbReference>
<sequence length="294" mass="31623">MPLKEEIFARMDELTPAERKVARSLLASYPSAGLGSAATLAKAAGTSTPTVLRLVTRLGIGSYPDFQQRLRDEITHHMNSPVTRTARSRATAEDGELFARSAGSRVQLVEGLADTVPPSELDRAVQLLAGKPKHVVISGGYFSRFLAMLLATQLDQVVPGIEFVGEPLGHDIGRYLRLGRGSVAVIIDLRRYELAAKEAAELARRQGASVIVITDQWLSPAAEGADVVLPVTVDGIPFDSMAALLVLLEALVEQVLQATGDAGLERMRQWEESVHILRAYRAGDVEPPADGDAP</sequence>
<evidence type="ECO:0000313" key="7">
    <source>
        <dbReference type="Proteomes" id="UP000194837"/>
    </source>
</evidence>
<proteinExistence type="predicted"/>
<dbReference type="AlphaFoldDB" id="A0A251Y325"/>
<dbReference type="GO" id="GO:0097367">
    <property type="term" value="F:carbohydrate derivative binding"/>
    <property type="evidence" value="ECO:0007669"/>
    <property type="project" value="InterPro"/>
</dbReference>
<dbReference type="Gene3D" id="1.10.10.10">
    <property type="entry name" value="Winged helix-like DNA-binding domain superfamily/Winged helix DNA-binding domain"/>
    <property type="match status" value="1"/>
</dbReference>
<name>A0A251Y325_9MICO</name>
<dbReference type="GO" id="GO:1901135">
    <property type="term" value="P:carbohydrate derivative metabolic process"/>
    <property type="evidence" value="ECO:0007669"/>
    <property type="project" value="InterPro"/>
</dbReference>
<protein>
    <submittedName>
        <fullName evidence="6">DNA-binding transcriptional regulator HexR</fullName>
    </submittedName>
</protein>
<dbReference type="EMBL" id="MDJW01000012">
    <property type="protein sequence ID" value="OUE18664.1"/>
    <property type="molecule type" value="Genomic_DNA"/>
</dbReference>
<dbReference type="PROSITE" id="PS51464">
    <property type="entry name" value="SIS"/>
    <property type="match status" value="1"/>
</dbReference>
<dbReference type="InterPro" id="IPR009057">
    <property type="entry name" value="Homeodomain-like_sf"/>
</dbReference>
<dbReference type="Pfam" id="PF01380">
    <property type="entry name" value="SIS"/>
    <property type="match status" value="1"/>
</dbReference>
<keyword evidence="1" id="KW-0805">Transcription regulation</keyword>
<evidence type="ECO:0000256" key="1">
    <source>
        <dbReference type="ARBA" id="ARBA00023015"/>
    </source>
</evidence>
<accession>A0A251Y325</accession>
<dbReference type="SUPFAM" id="SSF46689">
    <property type="entry name" value="Homeodomain-like"/>
    <property type="match status" value="1"/>
</dbReference>
<evidence type="ECO:0000256" key="2">
    <source>
        <dbReference type="ARBA" id="ARBA00023125"/>
    </source>
</evidence>
<feature type="domain" description="SIS" evidence="5">
    <location>
        <begin position="124"/>
        <end position="261"/>
    </location>
</feature>
<dbReference type="CDD" id="cd05013">
    <property type="entry name" value="SIS_RpiR"/>
    <property type="match status" value="1"/>
</dbReference>
<keyword evidence="2 6" id="KW-0238">DNA-binding</keyword>
<dbReference type="InterPro" id="IPR046348">
    <property type="entry name" value="SIS_dom_sf"/>
</dbReference>
<dbReference type="PANTHER" id="PTHR30514">
    <property type="entry name" value="GLUCOKINASE"/>
    <property type="match status" value="1"/>
</dbReference>
<dbReference type="GO" id="GO:0003677">
    <property type="term" value="F:DNA binding"/>
    <property type="evidence" value="ECO:0007669"/>
    <property type="project" value="UniProtKB-KW"/>
</dbReference>
<dbReference type="PROSITE" id="PS51071">
    <property type="entry name" value="HTH_RPIR"/>
    <property type="match status" value="1"/>
</dbReference>
<reference evidence="6 7" key="1">
    <citation type="submission" date="2016-08" db="EMBL/GenBank/DDBJ databases">
        <title>Genome sequence of Clavibacter michiganensis spp strain CFBP7494.</title>
        <authorList>
            <person name="Thapa S.P."/>
            <person name="Coaker G."/>
            <person name="Jacques M.-A."/>
        </authorList>
    </citation>
    <scope>NUCLEOTIDE SEQUENCE [LARGE SCALE GENOMIC DNA]</scope>
    <source>
        <strain evidence="6">CFBP7494</strain>
    </source>
</reference>
<evidence type="ECO:0000259" key="5">
    <source>
        <dbReference type="PROSITE" id="PS51464"/>
    </source>
</evidence>
<evidence type="ECO:0000259" key="4">
    <source>
        <dbReference type="PROSITE" id="PS51071"/>
    </source>
</evidence>
<evidence type="ECO:0000313" key="6">
    <source>
        <dbReference type="EMBL" id="OUE18664.1"/>
    </source>
</evidence>
<dbReference type="InterPro" id="IPR000281">
    <property type="entry name" value="HTH_RpiR"/>
</dbReference>
<gene>
    <name evidence="6" type="ORF">BFL34_02697</name>
</gene>
<dbReference type="InterPro" id="IPR047640">
    <property type="entry name" value="RpiR-like"/>
</dbReference>
<dbReference type="Gene3D" id="3.40.50.10490">
    <property type="entry name" value="Glucose-6-phosphate isomerase like protein, domain 1"/>
    <property type="match status" value="1"/>
</dbReference>